<evidence type="ECO:0000313" key="1">
    <source>
        <dbReference type="EMBL" id="MDX5949758.1"/>
    </source>
</evidence>
<dbReference type="RefSeq" id="WP_051140845.1">
    <property type="nucleotide sequence ID" value="NZ_CP032342.1"/>
</dbReference>
<dbReference type="AlphaFoldDB" id="A0A4D8QTG4"/>
<evidence type="ECO:0000313" key="2">
    <source>
        <dbReference type="EMBL" id="QCO12821.1"/>
    </source>
</evidence>
<proteinExistence type="predicted"/>
<reference evidence="1 4" key="2">
    <citation type="submission" date="2023-11" db="EMBL/GenBank/DDBJ databases">
        <title>MicrobeMod: A computational toolkit for identifying prokaryotic methylation and restriction-modification with nanopore sequencing.</title>
        <authorList>
            <person name="Crits-Christoph A."/>
            <person name="Kang S.C."/>
            <person name="Lee H."/>
            <person name="Ostrov N."/>
        </authorList>
    </citation>
    <scope>NUCLEOTIDE SEQUENCE [LARGE SCALE GENOMIC DNA]</scope>
    <source>
        <strain evidence="1 4">ATCC 29145</strain>
    </source>
</reference>
<keyword evidence="4" id="KW-1185">Reference proteome</keyword>
<dbReference type="Proteomes" id="UP000298774">
    <property type="component" value="Plasmid p3"/>
</dbReference>
<dbReference type="EMBL" id="JAWXYC010000001">
    <property type="protein sequence ID" value="MDX5949758.1"/>
    <property type="molecule type" value="Genomic_DNA"/>
</dbReference>
<dbReference type="Proteomes" id="UP001277471">
    <property type="component" value="Unassembled WGS sequence"/>
</dbReference>
<reference evidence="2 3" key="1">
    <citation type="submission" date="2018-09" db="EMBL/GenBank/DDBJ databases">
        <title>Whole genome based analysis of evolution and adaptive divergence in Indian and Brazilian strains of Azospirillum brasilense.</title>
        <authorList>
            <person name="Singh C."/>
            <person name="Tripathi A.K."/>
        </authorList>
    </citation>
    <scope>NUCLEOTIDE SEQUENCE [LARGE SCALE GENOMIC DNA]</scope>
    <source>
        <strain evidence="2 3">MTCC4038</strain>
        <plasmid evidence="2 3">p3</plasmid>
    </source>
</reference>
<evidence type="ECO:0000313" key="4">
    <source>
        <dbReference type="Proteomes" id="UP001277471"/>
    </source>
</evidence>
<accession>A0A4D8QTG4</accession>
<dbReference type="GeneID" id="56447841"/>
<keyword evidence="2" id="KW-0614">Plasmid</keyword>
<organism evidence="2 3">
    <name type="scientific">Azospirillum brasilense</name>
    <dbReference type="NCBI Taxonomy" id="192"/>
    <lineage>
        <taxon>Bacteria</taxon>
        <taxon>Pseudomonadati</taxon>
        <taxon>Pseudomonadota</taxon>
        <taxon>Alphaproteobacteria</taxon>
        <taxon>Rhodospirillales</taxon>
        <taxon>Azospirillaceae</taxon>
        <taxon>Azospirillum</taxon>
    </lineage>
</organism>
<sequence>MAEEAVRDMGDVPRLTKTQARLLGLTTATGYVVMDGAGEHGAVRAMVRAGLGRISMDRFVVNDLGRAALSKHREAANG</sequence>
<evidence type="ECO:0000313" key="3">
    <source>
        <dbReference type="Proteomes" id="UP000298774"/>
    </source>
</evidence>
<gene>
    <name evidence="2" type="ORF">D3868_27830</name>
    <name evidence="1" type="ORF">SIM66_00850</name>
</gene>
<geneLocation type="plasmid" evidence="2 3">
    <name>p3</name>
</geneLocation>
<protein>
    <submittedName>
        <fullName evidence="2">Uncharacterized protein</fullName>
    </submittedName>
</protein>
<dbReference type="EMBL" id="CP032342">
    <property type="protein sequence ID" value="QCO12821.1"/>
    <property type="molecule type" value="Genomic_DNA"/>
</dbReference>
<name>A0A4D8QTG4_AZOBR</name>